<dbReference type="Gene3D" id="3.65.10.10">
    <property type="entry name" value="Enolpyruvate transferase domain"/>
    <property type="match status" value="2"/>
</dbReference>
<comment type="function">
    <text evidence="1 9">Catalyzes the transfer of the enolpyruvyl moiety of phosphoenolpyruvate (PEP) to the 5-hydroxyl of shikimate-3-phosphate (S3P) to produce enolpyruvyl shikimate-3-phosphate and inorganic phosphate.</text>
</comment>
<dbReference type="EC" id="2.5.1.19" evidence="9"/>
<dbReference type="GO" id="GO:0005737">
    <property type="term" value="C:cytoplasm"/>
    <property type="evidence" value="ECO:0007669"/>
    <property type="project" value="UniProtKB-SubCell"/>
</dbReference>
<proteinExistence type="inferred from homology"/>
<comment type="caution">
    <text evidence="11">The sequence shown here is derived from an EMBL/GenBank/DDBJ whole genome shotgun (WGS) entry which is preliminary data.</text>
</comment>
<evidence type="ECO:0000256" key="5">
    <source>
        <dbReference type="ARBA" id="ARBA00022605"/>
    </source>
</evidence>
<dbReference type="InterPro" id="IPR013792">
    <property type="entry name" value="RNA3'P_cycl/enolpyr_Trfase_a/b"/>
</dbReference>
<evidence type="ECO:0000256" key="8">
    <source>
        <dbReference type="ARBA" id="ARBA00044633"/>
    </source>
</evidence>
<keyword evidence="12" id="KW-1185">Reference proteome</keyword>
<evidence type="ECO:0000313" key="11">
    <source>
        <dbReference type="EMBL" id="ETD14035.1"/>
    </source>
</evidence>
<comment type="pathway">
    <text evidence="2 9">Metabolic intermediate biosynthesis; chorismate biosynthesis; chorismate from D-erythrose 4-phosphate and phosphoenolpyruvate: step 6/7.</text>
</comment>
<dbReference type="OrthoDB" id="9809920at2"/>
<keyword evidence="5 9" id="KW-0028">Amino-acid biosynthesis</keyword>
<evidence type="ECO:0000256" key="6">
    <source>
        <dbReference type="ARBA" id="ARBA00022679"/>
    </source>
</evidence>
<sequence>MKLRTNSKGLRGTIRVPGDKSISHRSIIFGSLAKGETKVYDILRGEDVLSTIQVFRDLGVSIQDDGDVIRIQGVGFQGLQAPTAPLDMGNSGTSIRLISGVLASQDFAVTMVGDDSLSKRPMDRVAIPLRQMGVEISGQGDRDCPPLHEKGTHQLQPIHYRLPVASAQVKSALIFAALQAEGESTIIEKEKTRDHTEDMIRQFGGEIQVDRKTIRIQGGQEFQGQEVIVPGDISSAAFWLVAGLILPESVIKIENVGINQTRTGILDVIQEMGGDLTMEDRDEKAVSASLTVKTSSLNGIRIDGELIPRLIDELPIIALLATQANGQTVIADAEELRVKETDRIQVVADSLNAMGANVVPTEDGMIITGPTPLHGADLETFGDHRIGMMAAIAALLVSEENVMLDRAEAINTSYPSFFEDLETLLHG</sequence>
<feature type="binding site" evidence="9">
    <location>
        <position position="20"/>
    </location>
    <ligand>
        <name>3-phosphoshikimate</name>
        <dbReference type="ChEBI" id="CHEBI:145989"/>
    </ligand>
</feature>
<dbReference type="PANTHER" id="PTHR21090">
    <property type="entry name" value="AROM/DEHYDROQUINATE SYNTHASE"/>
    <property type="match status" value="1"/>
</dbReference>
<dbReference type="InterPro" id="IPR006264">
    <property type="entry name" value="EPSP_synthase"/>
</dbReference>
<protein>
    <recommendedName>
        <fullName evidence="9">3-phosphoshikimate 1-carboxyvinyltransferase</fullName>
        <ecNumber evidence="9">2.5.1.19</ecNumber>
    </recommendedName>
    <alternativeName>
        <fullName evidence="9">5-enolpyruvylshikimate-3-phosphate synthase</fullName>
        <shortName evidence="9">EPSP synthase</shortName>
        <shortName evidence="9">EPSPS</shortName>
    </alternativeName>
</protein>
<keyword evidence="7 9" id="KW-0057">Aromatic amino acid biosynthesis</keyword>
<comment type="catalytic activity">
    <reaction evidence="8">
        <text>3-phosphoshikimate + phosphoenolpyruvate = 5-O-(1-carboxyvinyl)-3-phosphoshikimate + phosphate</text>
        <dbReference type="Rhea" id="RHEA:21256"/>
        <dbReference type="ChEBI" id="CHEBI:43474"/>
        <dbReference type="ChEBI" id="CHEBI:57701"/>
        <dbReference type="ChEBI" id="CHEBI:58702"/>
        <dbReference type="ChEBI" id="CHEBI:145989"/>
        <dbReference type="EC" id="2.5.1.19"/>
    </reaction>
    <physiologicalReaction direction="left-to-right" evidence="8">
        <dbReference type="Rhea" id="RHEA:21257"/>
    </physiologicalReaction>
</comment>
<evidence type="ECO:0000256" key="3">
    <source>
        <dbReference type="ARBA" id="ARBA00009948"/>
    </source>
</evidence>
<dbReference type="CDD" id="cd01556">
    <property type="entry name" value="EPSP_synthase"/>
    <property type="match status" value="1"/>
</dbReference>
<dbReference type="InterPro" id="IPR001986">
    <property type="entry name" value="Enolpyruvate_Tfrase_dom"/>
</dbReference>
<name>V8BGV4_STRPA</name>
<dbReference type="PANTHER" id="PTHR21090:SF5">
    <property type="entry name" value="PENTAFUNCTIONAL AROM POLYPEPTIDE"/>
    <property type="match status" value="1"/>
</dbReference>
<evidence type="ECO:0000256" key="7">
    <source>
        <dbReference type="ARBA" id="ARBA00023141"/>
    </source>
</evidence>
<feature type="domain" description="Enolpyruvate transferase" evidence="10">
    <location>
        <begin position="7"/>
        <end position="421"/>
    </location>
</feature>
<dbReference type="UniPathway" id="UPA00053">
    <property type="reaction ID" value="UER00089"/>
</dbReference>
<comment type="subunit">
    <text evidence="9">Monomer.</text>
</comment>
<gene>
    <name evidence="9" type="primary">aroA</name>
    <name evidence="11" type="ORF">HMPREF1195_00354</name>
</gene>
<dbReference type="Proteomes" id="UP000018716">
    <property type="component" value="Unassembled WGS sequence"/>
</dbReference>
<comment type="caution">
    <text evidence="9">Lacks conserved residue(s) required for the propagation of feature annotation.</text>
</comment>
<dbReference type="AlphaFoldDB" id="V8BGV4"/>
<evidence type="ECO:0000256" key="9">
    <source>
        <dbReference type="HAMAP-Rule" id="MF_00210"/>
    </source>
</evidence>
<dbReference type="FunFam" id="3.65.10.10:FF:000005">
    <property type="entry name" value="3-phosphoshikimate 1-carboxyvinyltransferase"/>
    <property type="match status" value="1"/>
</dbReference>
<dbReference type="PIRSF" id="PIRSF000505">
    <property type="entry name" value="EPSPS"/>
    <property type="match status" value="1"/>
</dbReference>
<evidence type="ECO:0000313" key="12">
    <source>
        <dbReference type="Proteomes" id="UP000018716"/>
    </source>
</evidence>
<dbReference type="HOGENOM" id="CLU_024321_0_1_9"/>
<keyword evidence="6 9" id="KW-0808">Transferase</keyword>
<dbReference type="RefSeq" id="WP_023917862.1">
    <property type="nucleotide sequence ID" value="NZ_KI669401.1"/>
</dbReference>
<evidence type="ECO:0000256" key="1">
    <source>
        <dbReference type="ARBA" id="ARBA00002174"/>
    </source>
</evidence>
<feature type="binding site" evidence="9">
    <location>
        <position position="120"/>
    </location>
    <ligand>
        <name>phosphoenolpyruvate</name>
        <dbReference type="ChEBI" id="CHEBI:58702"/>
    </ligand>
</feature>
<feature type="binding site" evidence="9">
    <location>
        <position position="343"/>
    </location>
    <ligand>
        <name>phosphoenolpyruvate</name>
        <dbReference type="ChEBI" id="CHEBI:58702"/>
    </ligand>
</feature>
<dbReference type="GO" id="GO:0003866">
    <property type="term" value="F:3-phosphoshikimate 1-carboxyvinyltransferase activity"/>
    <property type="evidence" value="ECO:0007669"/>
    <property type="project" value="UniProtKB-UniRule"/>
</dbReference>
<organism evidence="11 12">
    <name type="scientific">Streptococcus parasanguinis CC87K</name>
    <dbReference type="NCBI Taxonomy" id="1073372"/>
    <lineage>
        <taxon>Bacteria</taxon>
        <taxon>Bacillati</taxon>
        <taxon>Bacillota</taxon>
        <taxon>Bacilli</taxon>
        <taxon>Lactobacillales</taxon>
        <taxon>Streptococcaceae</taxon>
        <taxon>Streptococcus</taxon>
    </lineage>
</organism>
<feature type="binding site" evidence="9">
    <location>
        <position position="92"/>
    </location>
    <ligand>
        <name>phosphoenolpyruvate</name>
        <dbReference type="ChEBI" id="CHEBI:58702"/>
    </ligand>
</feature>
<feature type="binding site" evidence="9">
    <location>
        <position position="21"/>
    </location>
    <ligand>
        <name>3-phosphoshikimate</name>
        <dbReference type="ChEBI" id="CHEBI:145989"/>
    </ligand>
</feature>
<feature type="binding site" evidence="9">
    <location>
        <position position="339"/>
    </location>
    <ligand>
        <name>3-phosphoshikimate</name>
        <dbReference type="ChEBI" id="CHEBI:145989"/>
    </ligand>
</feature>
<comment type="similarity">
    <text evidence="3 9">Belongs to the EPSP synthase family.</text>
</comment>
<evidence type="ECO:0000256" key="4">
    <source>
        <dbReference type="ARBA" id="ARBA00022490"/>
    </source>
</evidence>
<evidence type="ECO:0000259" key="10">
    <source>
        <dbReference type="Pfam" id="PF00275"/>
    </source>
</evidence>
<dbReference type="GO" id="GO:0009073">
    <property type="term" value="P:aromatic amino acid family biosynthetic process"/>
    <property type="evidence" value="ECO:0007669"/>
    <property type="project" value="UniProtKB-KW"/>
</dbReference>
<dbReference type="PROSITE" id="PS00885">
    <property type="entry name" value="EPSP_SYNTHASE_2"/>
    <property type="match status" value="1"/>
</dbReference>
<feature type="active site" description="Proton acceptor" evidence="9">
    <location>
        <position position="312"/>
    </location>
</feature>
<dbReference type="Pfam" id="PF00275">
    <property type="entry name" value="EPSP_synthase"/>
    <property type="match status" value="1"/>
</dbReference>
<dbReference type="GO" id="GO:0009423">
    <property type="term" value="P:chorismate biosynthetic process"/>
    <property type="evidence" value="ECO:0007669"/>
    <property type="project" value="UniProtKB-UniRule"/>
</dbReference>
<evidence type="ECO:0000256" key="2">
    <source>
        <dbReference type="ARBA" id="ARBA00004811"/>
    </source>
</evidence>
<dbReference type="SUPFAM" id="SSF55205">
    <property type="entry name" value="EPT/RTPC-like"/>
    <property type="match status" value="1"/>
</dbReference>
<feature type="binding site" evidence="9">
    <location>
        <position position="168"/>
    </location>
    <ligand>
        <name>phosphoenolpyruvate</name>
        <dbReference type="ChEBI" id="CHEBI:58702"/>
    </ligand>
</feature>
<feature type="binding site" evidence="9">
    <location>
        <position position="20"/>
    </location>
    <ligand>
        <name>phosphoenolpyruvate</name>
        <dbReference type="ChEBI" id="CHEBI:58702"/>
    </ligand>
</feature>
<feature type="binding site" evidence="9">
    <location>
        <position position="166"/>
    </location>
    <ligand>
        <name>3-phosphoshikimate</name>
        <dbReference type="ChEBI" id="CHEBI:145989"/>
    </ligand>
</feature>
<dbReference type="HAMAP" id="MF_00210">
    <property type="entry name" value="EPSP_synth"/>
    <property type="match status" value="1"/>
</dbReference>
<accession>V8BGV4</accession>
<dbReference type="NCBIfam" id="TIGR01356">
    <property type="entry name" value="aroA"/>
    <property type="match status" value="1"/>
</dbReference>
<dbReference type="PATRIC" id="fig|1073372.3.peg.364"/>
<dbReference type="InterPro" id="IPR036968">
    <property type="entry name" value="Enolpyruvate_Tfrase_sf"/>
</dbReference>
<dbReference type="PROSITE" id="PS00104">
    <property type="entry name" value="EPSP_SYNTHASE_1"/>
    <property type="match status" value="1"/>
</dbReference>
<feature type="binding site" evidence="9">
    <location>
        <position position="385"/>
    </location>
    <ligand>
        <name>phosphoenolpyruvate</name>
        <dbReference type="ChEBI" id="CHEBI:58702"/>
    </ligand>
</feature>
<feature type="binding site" evidence="9">
    <location>
        <position position="25"/>
    </location>
    <ligand>
        <name>3-phosphoshikimate</name>
        <dbReference type="ChEBI" id="CHEBI:145989"/>
    </ligand>
</feature>
<dbReference type="InterPro" id="IPR023193">
    <property type="entry name" value="EPSP_synthase_CS"/>
</dbReference>
<dbReference type="EMBL" id="AZJD01000001">
    <property type="protein sequence ID" value="ETD14035.1"/>
    <property type="molecule type" value="Genomic_DNA"/>
</dbReference>
<keyword evidence="4 9" id="KW-0963">Cytoplasm</keyword>
<reference evidence="11 12" key="1">
    <citation type="submission" date="2013-10" db="EMBL/GenBank/DDBJ databases">
        <title>The Genome Sequence of Streptococcus parasanguinis CC87K.</title>
        <authorList>
            <consortium name="The Broad Institute Genomics Platform"/>
            <person name="Earl A."/>
            <person name="Allen-Vercoe E."/>
            <person name="Daigneault M."/>
            <person name="Young S.K."/>
            <person name="Zeng Q."/>
            <person name="Gargeya S."/>
            <person name="Fitzgerald M."/>
            <person name="Abouelleil A."/>
            <person name="Alvarado L."/>
            <person name="Chapman S.B."/>
            <person name="Gainer-Dewar J."/>
            <person name="Goldberg J."/>
            <person name="Griggs A."/>
            <person name="Gujja S."/>
            <person name="Hansen M."/>
            <person name="Howarth C."/>
            <person name="Imamovic A."/>
            <person name="Ireland A."/>
            <person name="Larimer J."/>
            <person name="McCowan C."/>
            <person name="Murphy C."/>
            <person name="Pearson M."/>
            <person name="Poon T.W."/>
            <person name="Priest M."/>
            <person name="Roberts A."/>
            <person name="Saif S."/>
            <person name="Shea T."/>
            <person name="Sykes S."/>
            <person name="Wortman J."/>
            <person name="Nusbaum C."/>
            <person name="Birren B."/>
        </authorList>
    </citation>
    <scope>NUCLEOTIDE SEQUENCE [LARGE SCALE GENOMIC DNA]</scope>
    <source>
        <strain evidence="11 12">CC87K</strain>
    </source>
</reference>
<dbReference type="GO" id="GO:0008652">
    <property type="term" value="P:amino acid biosynthetic process"/>
    <property type="evidence" value="ECO:0007669"/>
    <property type="project" value="UniProtKB-KW"/>
</dbReference>
<feature type="binding site" evidence="9">
    <location>
        <position position="168"/>
    </location>
    <ligand>
        <name>3-phosphoshikimate</name>
        <dbReference type="ChEBI" id="CHEBI:145989"/>
    </ligand>
</feature>
<comment type="subcellular location">
    <subcellularLocation>
        <location evidence="9">Cytoplasm</location>
    </subcellularLocation>
</comment>
<dbReference type="FunFam" id="3.65.10.10:FF:000006">
    <property type="entry name" value="3-phosphoshikimate 1-carboxyvinyltransferase"/>
    <property type="match status" value="1"/>
</dbReference>
<feature type="binding site" evidence="9">
    <location>
        <position position="312"/>
    </location>
    <ligand>
        <name>3-phosphoshikimate</name>
        <dbReference type="ChEBI" id="CHEBI:145989"/>
    </ligand>
</feature>